<feature type="compositionally biased region" description="Basic and acidic residues" evidence="2">
    <location>
        <begin position="276"/>
        <end position="287"/>
    </location>
</feature>
<dbReference type="Proteomes" id="UP001244011">
    <property type="component" value="Unassembled WGS sequence"/>
</dbReference>
<evidence type="ECO:0000313" key="4">
    <source>
        <dbReference type="EMBL" id="KAK1771086.1"/>
    </source>
</evidence>
<evidence type="ECO:0000256" key="2">
    <source>
        <dbReference type="SAM" id="MobiDB-lite"/>
    </source>
</evidence>
<dbReference type="GeneID" id="85309062"/>
<reference evidence="4" key="1">
    <citation type="submission" date="2023-06" db="EMBL/GenBank/DDBJ databases">
        <title>Genome-scale phylogeny and comparative genomics of the fungal order Sordariales.</title>
        <authorList>
            <consortium name="Lawrence Berkeley National Laboratory"/>
            <person name="Hensen N."/>
            <person name="Bonometti L."/>
            <person name="Westerberg I."/>
            <person name="Brannstrom I.O."/>
            <person name="Guillou S."/>
            <person name="Cros-Aarteil S."/>
            <person name="Calhoun S."/>
            <person name="Haridas S."/>
            <person name="Kuo A."/>
            <person name="Mondo S."/>
            <person name="Pangilinan J."/>
            <person name="Riley R."/>
            <person name="Labutti K."/>
            <person name="Andreopoulos B."/>
            <person name="Lipzen A."/>
            <person name="Chen C."/>
            <person name="Yanf M."/>
            <person name="Daum C."/>
            <person name="Ng V."/>
            <person name="Clum A."/>
            <person name="Steindorff A."/>
            <person name="Ohm R."/>
            <person name="Martin F."/>
            <person name="Silar P."/>
            <person name="Natvig D."/>
            <person name="Lalanne C."/>
            <person name="Gautier V."/>
            <person name="Ament-Velasquez S.L."/>
            <person name="Kruys A."/>
            <person name="Hutchinson M.I."/>
            <person name="Powell A.J."/>
            <person name="Barry K."/>
            <person name="Miller A.N."/>
            <person name="Grigoriev I.V."/>
            <person name="Debuchy R."/>
            <person name="Gladieux P."/>
            <person name="Thoren M.H."/>
            <person name="Johannesson H."/>
        </authorList>
    </citation>
    <scope>NUCLEOTIDE SEQUENCE</scope>
    <source>
        <strain evidence="4">8032-3</strain>
    </source>
</reference>
<feature type="region of interest" description="Disordered" evidence="2">
    <location>
        <begin position="1"/>
        <end position="20"/>
    </location>
</feature>
<dbReference type="PROSITE" id="PS50103">
    <property type="entry name" value="ZF_C3H1"/>
    <property type="match status" value="1"/>
</dbReference>
<feature type="zinc finger region" description="C3H1-type" evidence="1">
    <location>
        <begin position="161"/>
        <end position="190"/>
    </location>
</feature>
<proteinExistence type="predicted"/>
<organism evidence="4 5">
    <name type="scientific">Phialemonium atrogriseum</name>
    <dbReference type="NCBI Taxonomy" id="1093897"/>
    <lineage>
        <taxon>Eukaryota</taxon>
        <taxon>Fungi</taxon>
        <taxon>Dikarya</taxon>
        <taxon>Ascomycota</taxon>
        <taxon>Pezizomycotina</taxon>
        <taxon>Sordariomycetes</taxon>
        <taxon>Sordariomycetidae</taxon>
        <taxon>Cephalothecales</taxon>
        <taxon>Cephalothecaceae</taxon>
        <taxon>Phialemonium</taxon>
    </lineage>
</organism>
<sequence length="317" mass="34219">MDSSSLTPPSTSAPLTNALATASPTRYGGYGTVGGPSGPGGVGTNDPSSLFPRALGQVQLGDNELDEIYAYCFDRGNGQYTRLIPADMLPPLQDIPALQQGCVGMKVLPVPRGLAPNGRSSNSERVALQPRPNPLVNNPGDPIQSHIDSIIALSPPPASQKRPKIYCDKWVHEGVCAFTQQGCKYKHEMPFDKATQHSLGLFHGLPAWWKKHQAELARQRDLVDASDQPVAVSSRDRSLSGPNRLTANPWRRIPSVGPNPIQYSSPFGPIGPPPRKPADESSPDRLTRGIADMNPFSMLRHVDENGDDDNEEGVRLA</sequence>
<feature type="domain" description="C3H1-type" evidence="3">
    <location>
        <begin position="161"/>
        <end position="190"/>
    </location>
</feature>
<evidence type="ECO:0000313" key="5">
    <source>
        <dbReference type="Proteomes" id="UP001244011"/>
    </source>
</evidence>
<gene>
    <name evidence="4" type="ORF">QBC33DRAFT_511877</name>
</gene>
<accession>A0AAJ0FJY8</accession>
<keyword evidence="1" id="KW-0863">Zinc-finger</keyword>
<keyword evidence="5" id="KW-1185">Reference proteome</keyword>
<protein>
    <recommendedName>
        <fullName evidence="3">C3H1-type domain-containing protein</fullName>
    </recommendedName>
</protein>
<evidence type="ECO:0000259" key="3">
    <source>
        <dbReference type="PROSITE" id="PS50103"/>
    </source>
</evidence>
<comment type="caution">
    <text evidence="4">The sequence shown here is derived from an EMBL/GenBank/DDBJ whole genome shotgun (WGS) entry which is preliminary data.</text>
</comment>
<feature type="compositionally biased region" description="Low complexity" evidence="2">
    <location>
        <begin position="1"/>
        <end position="16"/>
    </location>
</feature>
<name>A0AAJ0FJY8_9PEZI</name>
<feature type="compositionally biased region" description="Gly residues" evidence="2">
    <location>
        <begin position="29"/>
        <end position="43"/>
    </location>
</feature>
<dbReference type="GO" id="GO:0008270">
    <property type="term" value="F:zinc ion binding"/>
    <property type="evidence" value="ECO:0007669"/>
    <property type="project" value="UniProtKB-KW"/>
</dbReference>
<feature type="region of interest" description="Disordered" evidence="2">
    <location>
        <begin position="29"/>
        <end position="48"/>
    </location>
</feature>
<feature type="region of interest" description="Disordered" evidence="2">
    <location>
        <begin position="223"/>
        <end position="317"/>
    </location>
</feature>
<dbReference type="EMBL" id="MU838999">
    <property type="protein sequence ID" value="KAK1771086.1"/>
    <property type="molecule type" value="Genomic_DNA"/>
</dbReference>
<keyword evidence="1" id="KW-0862">Zinc</keyword>
<keyword evidence="1" id="KW-0479">Metal-binding</keyword>
<dbReference type="InterPro" id="IPR000571">
    <property type="entry name" value="Znf_CCCH"/>
</dbReference>
<evidence type="ECO:0000256" key="1">
    <source>
        <dbReference type="PROSITE-ProRule" id="PRU00723"/>
    </source>
</evidence>
<dbReference type="AlphaFoldDB" id="A0AAJ0FJY8"/>
<dbReference type="RefSeq" id="XP_060287299.1">
    <property type="nucleotide sequence ID" value="XM_060425875.1"/>
</dbReference>